<keyword evidence="1" id="KW-0862">Zinc</keyword>
<sequence>MRKGETPHRLTVDLSDSAVTDAYCSCTAGVSGKCSHIVGLTECIQQFKVLGLKDVPTEQSCTSLPQQWNIPRGNKIQPVSINEVLVVKAKETHKKVPVLPKEIKSRVPELTERSHQMLKSFDGLPISKLNTIHVPTIKSEFGDVKLGSALSYQVCNTIHCSYIIIQQKEST</sequence>
<dbReference type="GO" id="GO:0008270">
    <property type="term" value="F:zinc ion binding"/>
    <property type="evidence" value="ECO:0007669"/>
    <property type="project" value="UniProtKB-KW"/>
</dbReference>
<dbReference type="EnsemblMetazoa" id="G20030.1">
    <property type="protein sequence ID" value="G20030.1:cds"/>
    <property type="gene ID" value="G20030"/>
</dbReference>
<accession>A0A8W8JLA5</accession>
<feature type="domain" description="SWIM-type" evidence="2">
    <location>
        <begin position="10"/>
        <end position="45"/>
    </location>
</feature>
<proteinExistence type="predicted"/>
<evidence type="ECO:0000259" key="2">
    <source>
        <dbReference type="PROSITE" id="PS50966"/>
    </source>
</evidence>
<evidence type="ECO:0000313" key="4">
    <source>
        <dbReference type="Proteomes" id="UP000005408"/>
    </source>
</evidence>
<evidence type="ECO:0000313" key="3">
    <source>
        <dbReference type="EnsemblMetazoa" id="G20030.1:cds"/>
    </source>
</evidence>
<keyword evidence="1" id="KW-0479">Metal-binding</keyword>
<dbReference type="AlphaFoldDB" id="A0A8W8JLA5"/>
<name>A0A8W8JLA5_MAGGI</name>
<keyword evidence="1" id="KW-0863">Zinc-finger</keyword>
<keyword evidence="4" id="KW-1185">Reference proteome</keyword>
<organism evidence="3 4">
    <name type="scientific">Magallana gigas</name>
    <name type="common">Pacific oyster</name>
    <name type="synonym">Crassostrea gigas</name>
    <dbReference type="NCBI Taxonomy" id="29159"/>
    <lineage>
        <taxon>Eukaryota</taxon>
        <taxon>Metazoa</taxon>
        <taxon>Spiralia</taxon>
        <taxon>Lophotrochozoa</taxon>
        <taxon>Mollusca</taxon>
        <taxon>Bivalvia</taxon>
        <taxon>Autobranchia</taxon>
        <taxon>Pteriomorphia</taxon>
        <taxon>Ostreida</taxon>
        <taxon>Ostreoidea</taxon>
        <taxon>Ostreidae</taxon>
        <taxon>Magallana</taxon>
    </lineage>
</organism>
<dbReference type="PROSITE" id="PS50966">
    <property type="entry name" value="ZF_SWIM"/>
    <property type="match status" value="1"/>
</dbReference>
<dbReference type="Proteomes" id="UP000005408">
    <property type="component" value="Unassembled WGS sequence"/>
</dbReference>
<protein>
    <recommendedName>
        <fullName evidence="2">SWIM-type domain-containing protein</fullName>
    </recommendedName>
</protein>
<evidence type="ECO:0000256" key="1">
    <source>
        <dbReference type="PROSITE-ProRule" id="PRU00325"/>
    </source>
</evidence>
<dbReference type="InterPro" id="IPR007527">
    <property type="entry name" value="Znf_SWIM"/>
</dbReference>
<reference evidence="3" key="1">
    <citation type="submission" date="2022-08" db="UniProtKB">
        <authorList>
            <consortium name="EnsemblMetazoa"/>
        </authorList>
    </citation>
    <scope>IDENTIFICATION</scope>
    <source>
        <strain evidence="3">05x7-T-G4-1.051#20</strain>
    </source>
</reference>